<evidence type="ECO:0000313" key="3">
    <source>
        <dbReference type="Proteomes" id="UP000683417"/>
    </source>
</evidence>
<dbReference type="InterPro" id="IPR054448">
    <property type="entry name" value="HTH_put_ascomycetes"/>
</dbReference>
<accession>A0A9W4DL16</accession>
<proteinExistence type="predicted"/>
<dbReference type="Proteomes" id="UP000683417">
    <property type="component" value="Unassembled WGS sequence"/>
</dbReference>
<dbReference type="EMBL" id="CAJHIT010000008">
    <property type="protein sequence ID" value="CAD6503729.1"/>
    <property type="molecule type" value="Genomic_DNA"/>
</dbReference>
<reference evidence="2" key="1">
    <citation type="submission" date="2020-10" db="EMBL/GenBank/DDBJ databases">
        <authorList>
            <person name="Muller C M."/>
        </authorList>
    </citation>
    <scope>NUCLEOTIDE SEQUENCE</scope>
    <source>
        <strain evidence="2">THUN-12</strain>
    </source>
</reference>
<protein>
    <submittedName>
        <fullName evidence="2">BgTH12-05474</fullName>
    </submittedName>
</protein>
<dbReference type="Pfam" id="PF22943">
    <property type="entry name" value="HTH_68"/>
    <property type="match status" value="1"/>
</dbReference>
<feature type="domain" description="Helix-turn-helix" evidence="1">
    <location>
        <begin position="203"/>
        <end position="248"/>
    </location>
</feature>
<gene>
    <name evidence="2" type="ORF">BGTH12_LOCUS5087</name>
</gene>
<evidence type="ECO:0000259" key="1">
    <source>
        <dbReference type="Pfam" id="PF22943"/>
    </source>
</evidence>
<comment type="caution">
    <text evidence="2">The sequence shown here is derived from an EMBL/GenBank/DDBJ whole genome shotgun (WGS) entry which is preliminary data.</text>
</comment>
<organism evidence="2 3">
    <name type="scientific">Blumeria graminis f. sp. triticale</name>
    <dbReference type="NCBI Taxonomy" id="1689686"/>
    <lineage>
        <taxon>Eukaryota</taxon>
        <taxon>Fungi</taxon>
        <taxon>Dikarya</taxon>
        <taxon>Ascomycota</taxon>
        <taxon>Pezizomycotina</taxon>
        <taxon>Leotiomycetes</taxon>
        <taxon>Erysiphales</taxon>
        <taxon>Erysiphaceae</taxon>
        <taxon>Blumeria</taxon>
    </lineage>
</organism>
<evidence type="ECO:0000313" key="2">
    <source>
        <dbReference type="EMBL" id="CAD6503729.1"/>
    </source>
</evidence>
<sequence length="251" mass="28104">MSMKMGLNISKLASRQSNNHATHLKRQFPTRIPQFDFLKQHGEPSPMEHAQQSVRVNDKPNQLGLVLRNTLVNHQDGLHSPHSQRLQKLQTGLLFPQRLYLPSFSLPFTATNNERTGAIIYNTSETSTVFNKAIEHSEAIFPKNSNLTDTNSIQHDNNTLRSISTDVDQNQSVLFLSARQQLASQAAAEFSRLGKSAHQGRQFVDVGSIRQIIEMRDEKFGMTDSDIEKKLGLKTGTVIKLGNKSVVSTVN</sequence>
<dbReference type="AlphaFoldDB" id="A0A9W4DL16"/>
<name>A0A9W4DL16_BLUGR</name>